<dbReference type="PROSITE" id="PS00136">
    <property type="entry name" value="SUBTILASE_ASP"/>
    <property type="match status" value="1"/>
</dbReference>
<evidence type="ECO:0000256" key="1">
    <source>
        <dbReference type="ARBA" id="ARBA00011073"/>
    </source>
</evidence>
<evidence type="ECO:0000256" key="4">
    <source>
        <dbReference type="ARBA" id="ARBA00022825"/>
    </source>
</evidence>
<feature type="active site" description="Charge relay system" evidence="5">
    <location>
        <position position="218"/>
    </location>
</feature>
<keyword evidence="2 5" id="KW-0645">Protease</keyword>
<sequence>MRSPKLVLVVLLAAGSTAGPAPVAAGAPAVEAGQVVTLVTGDRLRVSPGPGGVAVEVRPVAGREHVGFLRDGDRVVPSDALPLIDAGRLDPRLFDLGLLPRDRPPAVIVTDAGGDVPATGVRALPSVRGAALSPADGFWGWFTRSRASVWLDGVSRPTLDGTAPLIGAPTAWDSGFTGTGVAVGVLDTGVDAEHPDLAGRVVEQADFTGSGTADEVGHGTHVAGIIAGDGASSGGRYRGVAPGATLVSGKVCTTFGCPDSAVIAGMEWIAPRAPVVNMSLGGAYSDGRDPVSRALNDLTARHGTLFVVAAGNDRALDEPDPLASVTSPAAADAALAVGSTGRDGATSPFSPRQPRRGDHAVKPDIAAPGADVVSARVPGTPAGDTAPVDERYAALSGTSMAAPHVAGTAALLRQRHPGWAADRLKPLLVSTAHPTADVFEQGAGRVDAARAVAQDVSASGGVGFGFLRWPHDVAPDRTVTYRNDGAEPVELALSTDSPRFTASAPSVVVPARGAASVTVRLDPAGASGRLGARLTGSAPGVVVRTALTAVLEPESHDVRVTLRGRTGTSASTVVKAVDTATGAAHGVRVVGGVGTARLPEGRYDVNAVEVSDAGDVTLLARTGVTVDRATTVALDATTGTPVTTTVDRAGAELVVGELLLVSGTADRTSGLGWFARPGQRVHLVATPGTVTDHVFTLSYRATLTAPGAVYHLAFLSRGAIPDGRFTARDRDLARVDAHYHAQGAPTEGLRSDYAFLDDPGANSGIYEAYPHEVPSRRTEFYTAAPDVRWQHLAALFPPGAEDVENTVSYRTYRPGRQESHWNRAPLGPAFGDEGLGFGVRRDGGQLSVGVTLLSGGDPDHFTLPPYGATGTTELFRDGRSLGVSDLPGTGVFEVPEEPGTYTLRSTVRRSVPWSVIGASADVTWTFRESGGPAPVLLVRAQADVDEQGRAPAGRVFPVRLLARHQPGSTTSRLVALKVEASSDDGATWRAAPTTFTPSGTGVALVSHPAAPGFTSLRITARDADGNSVAQTVIRAYQTR</sequence>
<dbReference type="InterPro" id="IPR000209">
    <property type="entry name" value="Peptidase_S8/S53_dom"/>
</dbReference>
<keyword evidence="11" id="KW-1185">Reference proteome</keyword>
<feature type="active site" description="Charge relay system" evidence="5">
    <location>
        <position position="187"/>
    </location>
</feature>
<organism evidence="10 11">
    <name type="scientific">Saccharothrix xinjiangensis</name>
    <dbReference type="NCBI Taxonomy" id="204798"/>
    <lineage>
        <taxon>Bacteria</taxon>
        <taxon>Bacillati</taxon>
        <taxon>Actinomycetota</taxon>
        <taxon>Actinomycetes</taxon>
        <taxon>Pseudonocardiales</taxon>
        <taxon>Pseudonocardiaceae</taxon>
        <taxon>Saccharothrix</taxon>
    </lineage>
</organism>
<dbReference type="InterPro" id="IPR022398">
    <property type="entry name" value="Peptidase_S8_His-AS"/>
</dbReference>
<feature type="signal peptide" evidence="8">
    <location>
        <begin position="1"/>
        <end position="23"/>
    </location>
</feature>
<evidence type="ECO:0000313" key="11">
    <source>
        <dbReference type="Proteomes" id="UP001595833"/>
    </source>
</evidence>
<keyword evidence="4 5" id="KW-0720">Serine protease</keyword>
<feature type="active site" description="Charge relay system" evidence="5">
    <location>
        <position position="399"/>
    </location>
</feature>
<gene>
    <name evidence="10" type="ORF">ACFPFM_24850</name>
</gene>
<evidence type="ECO:0000256" key="6">
    <source>
        <dbReference type="RuleBase" id="RU003355"/>
    </source>
</evidence>
<dbReference type="PROSITE" id="PS00138">
    <property type="entry name" value="SUBTILASE_SER"/>
    <property type="match status" value="1"/>
</dbReference>
<evidence type="ECO:0000256" key="5">
    <source>
        <dbReference type="PROSITE-ProRule" id="PRU01240"/>
    </source>
</evidence>
<name>A0ABV9Y2M8_9PSEU</name>
<comment type="similarity">
    <text evidence="1 5 6">Belongs to the peptidase S8 family.</text>
</comment>
<dbReference type="PRINTS" id="PR00723">
    <property type="entry name" value="SUBTILISIN"/>
</dbReference>
<evidence type="ECO:0000256" key="8">
    <source>
        <dbReference type="SAM" id="SignalP"/>
    </source>
</evidence>
<accession>A0ABV9Y2M8</accession>
<dbReference type="PROSITE" id="PS00137">
    <property type="entry name" value="SUBTILASE_HIS"/>
    <property type="match status" value="1"/>
</dbReference>
<evidence type="ECO:0000256" key="3">
    <source>
        <dbReference type="ARBA" id="ARBA00022801"/>
    </source>
</evidence>
<dbReference type="EMBL" id="JBHSJB010000025">
    <property type="protein sequence ID" value="MFC5056963.1"/>
    <property type="molecule type" value="Genomic_DNA"/>
</dbReference>
<dbReference type="RefSeq" id="WP_344039142.1">
    <property type="nucleotide sequence ID" value="NZ_BAAAKE010000014.1"/>
</dbReference>
<keyword evidence="8" id="KW-0732">Signal</keyword>
<evidence type="ECO:0000313" key="10">
    <source>
        <dbReference type="EMBL" id="MFC5056963.1"/>
    </source>
</evidence>
<dbReference type="Proteomes" id="UP001595833">
    <property type="component" value="Unassembled WGS sequence"/>
</dbReference>
<evidence type="ECO:0000259" key="9">
    <source>
        <dbReference type="Pfam" id="PF00082"/>
    </source>
</evidence>
<reference evidence="11" key="1">
    <citation type="journal article" date="2019" name="Int. J. Syst. Evol. Microbiol.">
        <title>The Global Catalogue of Microorganisms (GCM) 10K type strain sequencing project: providing services to taxonomists for standard genome sequencing and annotation.</title>
        <authorList>
            <consortium name="The Broad Institute Genomics Platform"/>
            <consortium name="The Broad Institute Genome Sequencing Center for Infectious Disease"/>
            <person name="Wu L."/>
            <person name="Ma J."/>
        </authorList>
    </citation>
    <scope>NUCLEOTIDE SEQUENCE [LARGE SCALE GENOMIC DNA]</scope>
    <source>
        <strain evidence="11">KCTC 12848</strain>
    </source>
</reference>
<dbReference type="PROSITE" id="PS51892">
    <property type="entry name" value="SUBTILASE"/>
    <property type="match status" value="1"/>
</dbReference>
<evidence type="ECO:0000256" key="2">
    <source>
        <dbReference type="ARBA" id="ARBA00022670"/>
    </source>
</evidence>
<dbReference type="SUPFAM" id="SSF52743">
    <property type="entry name" value="Subtilisin-like"/>
    <property type="match status" value="1"/>
</dbReference>
<dbReference type="InterPro" id="IPR050131">
    <property type="entry name" value="Peptidase_S8_subtilisin-like"/>
</dbReference>
<proteinExistence type="inferred from homology"/>
<dbReference type="PANTHER" id="PTHR43806:SF11">
    <property type="entry name" value="CEREVISIN-RELATED"/>
    <property type="match status" value="1"/>
</dbReference>
<feature type="chain" id="PRO_5046950064" evidence="8">
    <location>
        <begin position="24"/>
        <end position="1039"/>
    </location>
</feature>
<feature type="region of interest" description="Disordered" evidence="7">
    <location>
        <begin position="339"/>
        <end position="387"/>
    </location>
</feature>
<feature type="domain" description="Peptidase S8/S53" evidence="9">
    <location>
        <begin position="178"/>
        <end position="444"/>
    </location>
</feature>
<dbReference type="Gene3D" id="3.40.50.200">
    <property type="entry name" value="Peptidase S8/S53 domain"/>
    <property type="match status" value="1"/>
</dbReference>
<dbReference type="Pfam" id="PF00082">
    <property type="entry name" value="Peptidase_S8"/>
    <property type="match status" value="1"/>
</dbReference>
<dbReference type="InterPro" id="IPR015500">
    <property type="entry name" value="Peptidase_S8_subtilisin-rel"/>
</dbReference>
<keyword evidence="3 5" id="KW-0378">Hydrolase</keyword>
<dbReference type="InterPro" id="IPR023828">
    <property type="entry name" value="Peptidase_S8_Ser-AS"/>
</dbReference>
<dbReference type="InterPro" id="IPR036852">
    <property type="entry name" value="Peptidase_S8/S53_dom_sf"/>
</dbReference>
<dbReference type="InterPro" id="IPR023827">
    <property type="entry name" value="Peptidase_S8_Asp-AS"/>
</dbReference>
<evidence type="ECO:0000256" key="7">
    <source>
        <dbReference type="SAM" id="MobiDB-lite"/>
    </source>
</evidence>
<protein>
    <submittedName>
        <fullName evidence="10">S8 family serine peptidase</fullName>
    </submittedName>
</protein>
<dbReference type="PANTHER" id="PTHR43806">
    <property type="entry name" value="PEPTIDASE S8"/>
    <property type="match status" value="1"/>
</dbReference>
<comment type="caution">
    <text evidence="10">The sequence shown here is derived from an EMBL/GenBank/DDBJ whole genome shotgun (WGS) entry which is preliminary data.</text>
</comment>